<protein>
    <submittedName>
        <fullName evidence="3">Hypothetical_protein</fullName>
    </submittedName>
</protein>
<organism evidence="2">
    <name type="scientific">Hexamita inflata</name>
    <dbReference type="NCBI Taxonomy" id="28002"/>
    <lineage>
        <taxon>Eukaryota</taxon>
        <taxon>Metamonada</taxon>
        <taxon>Diplomonadida</taxon>
        <taxon>Hexamitidae</taxon>
        <taxon>Hexamitinae</taxon>
        <taxon>Hexamita</taxon>
    </lineage>
</organism>
<gene>
    <name evidence="2" type="ORF">HINF_LOCUS20805</name>
    <name evidence="3" type="ORF">HINF_LOCUS2351</name>
</gene>
<keyword evidence="1" id="KW-1133">Transmembrane helix</keyword>
<feature type="transmembrane region" description="Helical" evidence="1">
    <location>
        <begin position="84"/>
        <end position="104"/>
    </location>
</feature>
<name>A0AA86TXH2_9EUKA</name>
<evidence type="ECO:0000313" key="2">
    <source>
        <dbReference type="EMBL" id="CAI9933160.1"/>
    </source>
</evidence>
<evidence type="ECO:0000313" key="4">
    <source>
        <dbReference type="Proteomes" id="UP001642409"/>
    </source>
</evidence>
<evidence type="ECO:0000313" key="3">
    <source>
        <dbReference type="EMBL" id="CAL5973389.1"/>
    </source>
</evidence>
<proteinExistence type="predicted"/>
<keyword evidence="1" id="KW-0472">Membrane</keyword>
<comment type="caution">
    <text evidence="2">The sequence shown here is derived from an EMBL/GenBank/DDBJ whole genome shotgun (WGS) entry which is preliminary data.</text>
</comment>
<dbReference type="EMBL" id="CATOUU010000531">
    <property type="protein sequence ID" value="CAI9933160.1"/>
    <property type="molecule type" value="Genomic_DNA"/>
</dbReference>
<sequence length="156" mass="17961">MFSAQIGFNRNILESTGSTKDYYAPWKYTFSKLGSFDEQYNPKYYLLFSVLALLNNGVLMFIDNNQIRCIKNSGKKQFKCSNKIIIAANIMIVIIISTAITQSIDTTGQKQWIQYLLGFELWENIIIFAIITSLLWNAMILPIDIQNINLSKQIKE</sequence>
<keyword evidence="1" id="KW-0812">Transmembrane</keyword>
<dbReference type="AlphaFoldDB" id="A0AA86TXH2"/>
<evidence type="ECO:0000256" key="1">
    <source>
        <dbReference type="SAM" id="Phobius"/>
    </source>
</evidence>
<reference evidence="2" key="1">
    <citation type="submission" date="2023-06" db="EMBL/GenBank/DDBJ databases">
        <authorList>
            <person name="Kurt Z."/>
        </authorList>
    </citation>
    <scope>NUCLEOTIDE SEQUENCE</scope>
</reference>
<feature type="transmembrane region" description="Helical" evidence="1">
    <location>
        <begin position="44"/>
        <end position="63"/>
    </location>
</feature>
<dbReference type="Proteomes" id="UP001642409">
    <property type="component" value="Unassembled WGS sequence"/>
</dbReference>
<reference evidence="3 4" key="2">
    <citation type="submission" date="2024-07" db="EMBL/GenBank/DDBJ databases">
        <authorList>
            <person name="Akdeniz Z."/>
        </authorList>
    </citation>
    <scope>NUCLEOTIDE SEQUENCE [LARGE SCALE GENOMIC DNA]</scope>
</reference>
<dbReference type="EMBL" id="CAXDID020000004">
    <property type="protein sequence ID" value="CAL5973389.1"/>
    <property type="molecule type" value="Genomic_DNA"/>
</dbReference>
<feature type="transmembrane region" description="Helical" evidence="1">
    <location>
        <begin position="124"/>
        <end position="145"/>
    </location>
</feature>
<accession>A0AA86TXH2</accession>
<keyword evidence="4" id="KW-1185">Reference proteome</keyword>